<evidence type="ECO:0000313" key="1">
    <source>
        <dbReference type="EMBL" id="MFC6723526.1"/>
    </source>
</evidence>
<name>A0ABD5RWB0_9EURY</name>
<keyword evidence="2" id="KW-1185">Reference proteome</keyword>
<comment type="caution">
    <text evidence="1">The sequence shown here is derived from an EMBL/GenBank/DDBJ whole genome shotgun (WGS) entry which is preliminary data.</text>
</comment>
<dbReference type="AlphaFoldDB" id="A0ABD5RWB0"/>
<sequence>MGTKAENEEKPEKRLGDVLSGRLADLDLDSVEEVRGVRDTRE</sequence>
<organism evidence="1 2">
    <name type="scientific">Halobium palmae</name>
    <dbReference type="NCBI Taxonomy" id="1776492"/>
    <lineage>
        <taxon>Archaea</taxon>
        <taxon>Methanobacteriati</taxon>
        <taxon>Methanobacteriota</taxon>
        <taxon>Stenosarchaea group</taxon>
        <taxon>Halobacteria</taxon>
        <taxon>Halobacteriales</taxon>
        <taxon>Haloferacaceae</taxon>
        <taxon>Halobium</taxon>
    </lineage>
</organism>
<protein>
    <submittedName>
        <fullName evidence="1">Uncharacterized protein</fullName>
    </submittedName>
</protein>
<gene>
    <name evidence="1" type="ORF">ACFQE1_03795</name>
</gene>
<proteinExistence type="predicted"/>
<evidence type="ECO:0000313" key="2">
    <source>
        <dbReference type="Proteomes" id="UP001596328"/>
    </source>
</evidence>
<reference evidence="1 2" key="1">
    <citation type="journal article" date="2019" name="Int. J. Syst. Evol. Microbiol.">
        <title>The Global Catalogue of Microorganisms (GCM) 10K type strain sequencing project: providing services to taxonomists for standard genome sequencing and annotation.</title>
        <authorList>
            <consortium name="The Broad Institute Genomics Platform"/>
            <consortium name="The Broad Institute Genome Sequencing Center for Infectious Disease"/>
            <person name="Wu L."/>
            <person name="Ma J."/>
        </authorList>
    </citation>
    <scope>NUCLEOTIDE SEQUENCE [LARGE SCALE GENOMIC DNA]</scope>
    <source>
        <strain evidence="1 2">NBRC 111368</strain>
    </source>
</reference>
<dbReference type="EMBL" id="JBHSWU010000022">
    <property type="protein sequence ID" value="MFC6723526.1"/>
    <property type="molecule type" value="Genomic_DNA"/>
</dbReference>
<accession>A0ABD5RWB0</accession>
<dbReference type="Proteomes" id="UP001596328">
    <property type="component" value="Unassembled WGS sequence"/>
</dbReference>